<accession>A0A5C6CJC2</accession>
<dbReference type="AlphaFoldDB" id="A0A5C6CJC2"/>
<feature type="signal peptide" evidence="2">
    <location>
        <begin position="1"/>
        <end position="24"/>
    </location>
</feature>
<sequence length="154" mass="16593" precursor="true">MKSILVAVVFVFTAAVSTSGTASAQFPGGYGMFPFGGYGFYSPYGSHYGTTLRTPPYFATNPPVYYGARHTRPYGISPFAAPPMVNAPANYRSRLDTDSVAPPPSLGAPMWNPCVTYSQSVKPAAHTKDPVTMGPVRENPYFTDHDDADKLAKK</sequence>
<protein>
    <submittedName>
        <fullName evidence="3">Uncharacterized protein</fullName>
    </submittedName>
</protein>
<dbReference type="Proteomes" id="UP000316304">
    <property type="component" value="Unassembled WGS sequence"/>
</dbReference>
<feature type="compositionally biased region" description="Basic and acidic residues" evidence="1">
    <location>
        <begin position="143"/>
        <end position="154"/>
    </location>
</feature>
<proteinExistence type="predicted"/>
<feature type="region of interest" description="Disordered" evidence="1">
    <location>
        <begin position="125"/>
        <end position="154"/>
    </location>
</feature>
<dbReference type="EMBL" id="SJPT01000004">
    <property type="protein sequence ID" value="TWU22909.1"/>
    <property type="molecule type" value="Genomic_DNA"/>
</dbReference>
<evidence type="ECO:0000256" key="2">
    <source>
        <dbReference type="SAM" id="SignalP"/>
    </source>
</evidence>
<reference evidence="3 4" key="1">
    <citation type="submission" date="2019-02" db="EMBL/GenBank/DDBJ databases">
        <title>Deep-cultivation of Planctomycetes and their phenomic and genomic characterization uncovers novel biology.</title>
        <authorList>
            <person name="Wiegand S."/>
            <person name="Jogler M."/>
            <person name="Boedeker C."/>
            <person name="Pinto D."/>
            <person name="Vollmers J."/>
            <person name="Rivas-Marin E."/>
            <person name="Kohn T."/>
            <person name="Peeters S.H."/>
            <person name="Heuer A."/>
            <person name="Rast P."/>
            <person name="Oberbeckmann S."/>
            <person name="Bunk B."/>
            <person name="Jeske O."/>
            <person name="Meyerdierks A."/>
            <person name="Storesund J.E."/>
            <person name="Kallscheuer N."/>
            <person name="Luecker S."/>
            <person name="Lage O.M."/>
            <person name="Pohl T."/>
            <person name="Merkel B.J."/>
            <person name="Hornburger P."/>
            <person name="Mueller R.-W."/>
            <person name="Bruemmer F."/>
            <person name="Labrenz M."/>
            <person name="Spormann A.M."/>
            <person name="Op Den Camp H."/>
            <person name="Overmann J."/>
            <person name="Amann R."/>
            <person name="Jetten M.S.M."/>
            <person name="Mascher T."/>
            <person name="Medema M.H."/>
            <person name="Devos D.P."/>
            <person name="Kaster A.-K."/>
            <person name="Ovreas L."/>
            <person name="Rohde M."/>
            <person name="Galperin M.Y."/>
            <person name="Jogler C."/>
        </authorList>
    </citation>
    <scope>NUCLEOTIDE SEQUENCE [LARGE SCALE GENOMIC DNA]</scope>
    <source>
        <strain evidence="3 4">Pla52o</strain>
    </source>
</reference>
<dbReference type="RefSeq" id="WP_146594729.1">
    <property type="nucleotide sequence ID" value="NZ_SJPT01000004.1"/>
</dbReference>
<feature type="chain" id="PRO_5022699559" evidence="2">
    <location>
        <begin position="25"/>
        <end position="154"/>
    </location>
</feature>
<organism evidence="3 4">
    <name type="scientific">Novipirellula galeiformis</name>
    <dbReference type="NCBI Taxonomy" id="2528004"/>
    <lineage>
        <taxon>Bacteria</taxon>
        <taxon>Pseudomonadati</taxon>
        <taxon>Planctomycetota</taxon>
        <taxon>Planctomycetia</taxon>
        <taxon>Pirellulales</taxon>
        <taxon>Pirellulaceae</taxon>
        <taxon>Novipirellula</taxon>
    </lineage>
</organism>
<comment type="caution">
    <text evidence="3">The sequence shown here is derived from an EMBL/GenBank/DDBJ whole genome shotgun (WGS) entry which is preliminary data.</text>
</comment>
<name>A0A5C6CJC2_9BACT</name>
<keyword evidence="2" id="KW-0732">Signal</keyword>
<keyword evidence="4" id="KW-1185">Reference proteome</keyword>
<gene>
    <name evidence="3" type="ORF">Pla52o_24410</name>
</gene>
<evidence type="ECO:0000313" key="3">
    <source>
        <dbReference type="EMBL" id="TWU22909.1"/>
    </source>
</evidence>
<evidence type="ECO:0000256" key="1">
    <source>
        <dbReference type="SAM" id="MobiDB-lite"/>
    </source>
</evidence>
<dbReference type="OrthoDB" id="267431at2"/>
<evidence type="ECO:0000313" key="4">
    <source>
        <dbReference type="Proteomes" id="UP000316304"/>
    </source>
</evidence>